<organism evidence="3 4">
    <name type="scientific">Solanum tuberosum</name>
    <name type="common">Potato</name>
    <dbReference type="NCBI Taxonomy" id="4113"/>
    <lineage>
        <taxon>Eukaryota</taxon>
        <taxon>Viridiplantae</taxon>
        <taxon>Streptophyta</taxon>
        <taxon>Embryophyta</taxon>
        <taxon>Tracheophyta</taxon>
        <taxon>Spermatophyta</taxon>
        <taxon>Magnoliopsida</taxon>
        <taxon>eudicotyledons</taxon>
        <taxon>Gunneridae</taxon>
        <taxon>Pentapetalae</taxon>
        <taxon>asterids</taxon>
        <taxon>lamiids</taxon>
        <taxon>Solanales</taxon>
        <taxon>Solanaceae</taxon>
        <taxon>Solanoideae</taxon>
        <taxon>Solaneae</taxon>
        <taxon>Solanum</taxon>
    </lineage>
</organism>
<dbReference type="EnsemblPlants" id="PGSC0003DMT400025498">
    <property type="protein sequence ID" value="PGSC0003DMT400025498"/>
    <property type="gene ID" value="PGSC0003DMG400009845"/>
</dbReference>
<evidence type="ECO:0000256" key="2">
    <source>
        <dbReference type="SAM" id="MobiDB-lite"/>
    </source>
</evidence>
<reference evidence="3" key="2">
    <citation type="submission" date="2015-06" db="UniProtKB">
        <authorList>
            <consortium name="EnsemblPlants"/>
        </authorList>
    </citation>
    <scope>IDENTIFICATION</scope>
    <source>
        <strain evidence="3">DM1-3 516 R44</strain>
    </source>
</reference>
<sequence length="133" mass="14942">MLLEPTPSEALTSHPPSTTEASDYDRGEEPIDVTPREEWMARVETVRHAVKILGRRLNVADGKFKTLEDFTLEETDNLCKELEGRQHAEFEMKEAITSLECQLMEALSTIETMKAEMKALNEGVEVEGSSSLD</sequence>
<reference evidence="4" key="1">
    <citation type="journal article" date="2011" name="Nature">
        <title>Genome sequence and analysis of the tuber crop potato.</title>
        <authorList>
            <consortium name="The Potato Genome Sequencing Consortium"/>
        </authorList>
    </citation>
    <scope>NUCLEOTIDE SEQUENCE [LARGE SCALE GENOMIC DNA]</scope>
    <source>
        <strain evidence="4">cv. DM1-3 516 R44</strain>
    </source>
</reference>
<proteinExistence type="predicted"/>
<keyword evidence="1" id="KW-0175">Coiled coil</keyword>
<feature type="region of interest" description="Disordered" evidence="2">
    <location>
        <begin position="1"/>
        <end position="36"/>
    </location>
</feature>
<dbReference type="Gramene" id="PGSC0003DMT400025498">
    <property type="protein sequence ID" value="PGSC0003DMT400025498"/>
    <property type="gene ID" value="PGSC0003DMG400009845"/>
</dbReference>
<dbReference type="PaxDb" id="4113-PGSC0003DMT400025498"/>
<dbReference type="Proteomes" id="UP000011115">
    <property type="component" value="Unassembled WGS sequence"/>
</dbReference>
<keyword evidence="4" id="KW-1185">Reference proteome</keyword>
<dbReference type="InParanoid" id="M1ALI1"/>
<accession>M1ALI1</accession>
<dbReference type="HOGENOM" id="CLU_105626_1_0_1"/>
<evidence type="ECO:0000256" key="1">
    <source>
        <dbReference type="SAM" id="Coils"/>
    </source>
</evidence>
<feature type="compositionally biased region" description="Polar residues" evidence="2">
    <location>
        <begin position="9"/>
        <end position="21"/>
    </location>
</feature>
<name>M1ALI1_SOLTU</name>
<protein>
    <submittedName>
        <fullName evidence="3">Uncharacterized protein</fullName>
    </submittedName>
</protein>
<evidence type="ECO:0000313" key="3">
    <source>
        <dbReference type="EnsemblPlants" id="PGSC0003DMT400025498"/>
    </source>
</evidence>
<dbReference type="AlphaFoldDB" id="M1ALI1"/>
<evidence type="ECO:0000313" key="4">
    <source>
        <dbReference type="Proteomes" id="UP000011115"/>
    </source>
</evidence>
<feature type="coiled-coil region" evidence="1">
    <location>
        <begin position="96"/>
        <end position="123"/>
    </location>
</feature>
<feature type="compositionally biased region" description="Basic and acidic residues" evidence="2">
    <location>
        <begin position="23"/>
        <end position="36"/>
    </location>
</feature>